<accession>A0A165X7Z1</accession>
<dbReference type="InterPro" id="IPR036188">
    <property type="entry name" value="FAD/NAD-bd_sf"/>
</dbReference>
<gene>
    <name evidence="3" type="primary">dadA_1</name>
    <name evidence="3" type="ORF">PsAD2_03139</name>
</gene>
<name>A0A165X7Z1_9HYPH</name>
<dbReference type="PATRIC" id="fig|989403.3.peg.3361"/>
<proteinExistence type="predicted"/>
<organism evidence="3 4">
    <name type="scientific">Pseudovibrio axinellae</name>
    <dbReference type="NCBI Taxonomy" id="989403"/>
    <lineage>
        <taxon>Bacteria</taxon>
        <taxon>Pseudomonadati</taxon>
        <taxon>Pseudomonadota</taxon>
        <taxon>Alphaproteobacteria</taxon>
        <taxon>Hyphomicrobiales</taxon>
        <taxon>Stappiaceae</taxon>
        <taxon>Pseudovibrio</taxon>
    </lineage>
</organism>
<dbReference type="RefSeq" id="WP_208979657.1">
    <property type="nucleotide sequence ID" value="NZ_LMCB01000032.1"/>
</dbReference>
<dbReference type="InterPro" id="IPR006076">
    <property type="entry name" value="FAD-dep_OxRdtase"/>
</dbReference>
<dbReference type="SUPFAM" id="SSF54373">
    <property type="entry name" value="FAD-linked reductases, C-terminal domain"/>
    <property type="match status" value="1"/>
</dbReference>
<dbReference type="GO" id="GO:0016491">
    <property type="term" value="F:oxidoreductase activity"/>
    <property type="evidence" value="ECO:0007669"/>
    <property type="project" value="UniProtKB-KW"/>
</dbReference>
<dbReference type="SUPFAM" id="SSF51905">
    <property type="entry name" value="FAD/NAD(P)-binding domain"/>
    <property type="match status" value="1"/>
</dbReference>
<sequence>MSSGPAGAYRFMRRIHVVGAGVIGLACALRLQQEGHHVVLIDRHGPGEMTSRGNAASIAWTDVAPMASRGIWRKVPGWLLDPLGPLAVRPSYALKLLPWMLRFSRASLPDRLKRSVMGKAAINKRALPAWERLWQASGTGHHVFLKGCLEVYDSHNHVTHARKGWKEQRHHGIEVEESNGDQIRELEPDLSASVVGGALVPGWVTVDEPHALCVSLATAFEQDGGKILKASVSRLRSEGERVVLHLENGEQILSDHAIVACGAWSKTLAAQMGDHVPLESERGYNTTFSDPNVSLEHAVMLPGLGFAVSQLSTGLRIGGAVEFGGLMLGANWKRADAMASQAARLLPKLNQENGIRWMGHRPSMPDTLPVIGHSRHSDRVTYAFGHGHHGLTQAAITAELVRDLIHDKRPEIDCTLYSAQRF</sequence>
<dbReference type="STRING" id="989403.SAMN05421798_1252"/>
<dbReference type="GO" id="GO:0005737">
    <property type="term" value="C:cytoplasm"/>
    <property type="evidence" value="ECO:0007669"/>
    <property type="project" value="TreeGrafter"/>
</dbReference>
<keyword evidence="4" id="KW-1185">Reference proteome</keyword>
<dbReference type="EC" id="1.4.99.6" evidence="3"/>
<comment type="caution">
    <text evidence="3">The sequence shown here is derived from an EMBL/GenBank/DDBJ whole genome shotgun (WGS) entry which is preliminary data.</text>
</comment>
<evidence type="ECO:0000256" key="1">
    <source>
        <dbReference type="ARBA" id="ARBA00023002"/>
    </source>
</evidence>
<feature type="domain" description="FAD dependent oxidoreductase" evidence="2">
    <location>
        <begin position="15"/>
        <end position="404"/>
    </location>
</feature>
<dbReference type="AlphaFoldDB" id="A0A165X7Z1"/>
<dbReference type="PANTHER" id="PTHR13847:SF289">
    <property type="entry name" value="GLYCINE OXIDASE"/>
    <property type="match status" value="1"/>
</dbReference>
<dbReference type="Pfam" id="PF01266">
    <property type="entry name" value="DAO"/>
    <property type="match status" value="1"/>
</dbReference>
<dbReference type="Proteomes" id="UP000076577">
    <property type="component" value="Unassembled WGS sequence"/>
</dbReference>
<evidence type="ECO:0000313" key="3">
    <source>
        <dbReference type="EMBL" id="KZL17438.1"/>
    </source>
</evidence>
<dbReference type="Gene3D" id="3.30.9.10">
    <property type="entry name" value="D-Amino Acid Oxidase, subunit A, domain 2"/>
    <property type="match status" value="1"/>
</dbReference>
<evidence type="ECO:0000259" key="2">
    <source>
        <dbReference type="Pfam" id="PF01266"/>
    </source>
</evidence>
<dbReference type="Gene3D" id="3.50.50.60">
    <property type="entry name" value="FAD/NAD(P)-binding domain"/>
    <property type="match status" value="2"/>
</dbReference>
<evidence type="ECO:0000313" key="4">
    <source>
        <dbReference type="Proteomes" id="UP000076577"/>
    </source>
</evidence>
<dbReference type="EMBL" id="LMCB01000032">
    <property type="protein sequence ID" value="KZL17438.1"/>
    <property type="molecule type" value="Genomic_DNA"/>
</dbReference>
<protein>
    <submittedName>
        <fullName evidence="3">D-amino acid dehydrogenase small subunit</fullName>
        <ecNumber evidence="3">1.4.99.6</ecNumber>
    </submittedName>
</protein>
<keyword evidence="1 3" id="KW-0560">Oxidoreductase</keyword>
<dbReference type="PANTHER" id="PTHR13847">
    <property type="entry name" value="SARCOSINE DEHYDROGENASE-RELATED"/>
    <property type="match status" value="1"/>
</dbReference>
<reference evidence="3 4" key="1">
    <citation type="journal article" date="2016" name="Front. Microbiol.">
        <title>Comparative Genomic Analysis Reveals a Diverse Repertoire of Genes Involved in Prokaryote-Eukaryote Interactions within the Pseudovibrio Genus.</title>
        <authorList>
            <person name="Romano S."/>
            <person name="Fernandez-Guerra A."/>
            <person name="Reen F.J."/>
            <person name="Glockner F.O."/>
            <person name="Crowley S.P."/>
            <person name="O'Sullivan O."/>
            <person name="Cotter P.D."/>
            <person name="Adams C."/>
            <person name="Dobson A.D."/>
            <person name="O'Gara F."/>
        </authorList>
    </citation>
    <scope>NUCLEOTIDE SEQUENCE [LARGE SCALE GENOMIC DNA]</scope>
    <source>
        <strain evidence="3 4">Ad2</strain>
    </source>
</reference>